<dbReference type="InterPro" id="IPR050624">
    <property type="entry name" value="HTH-type_Tx_Regulator"/>
</dbReference>
<organism evidence="4 5">
    <name type="scientific">Paenibacillus illinoisensis</name>
    <dbReference type="NCBI Taxonomy" id="59845"/>
    <lineage>
        <taxon>Bacteria</taxon>
        <taxon>Bacillati</taxon>
        <taxon>Bacillota</taxon>
        <taxon>Bacilli</taxon>
        <taxon>Bacillales</taxon>
        <taxon>Paenibacillaceae</taxon>
        <taxon>Paenibacillus</taxon>
    </lineage>
</organism>
<dbReference type="SUPFAM" id="SSF46689">
    <property type="entry name" value="Homeodomain-like"/>
    <property type="match status" value="1"/>
</dbReference>
<gene>
    <name evidence="4" type="ORF">ACINKY_19915</name>
</gene>
<dbReference type="EMBL" id="JBIYSL010000004">
    <property type="protein sequence ID" value="MFK0524468.1"/>
    <property type="molecule type" value="Genomic_DNA"/>
</dbReference>
<dbReference type="PANTHER" id="PTHR43479:SF7">
    <property type="entry name" value="TETR-FAMILY TRANSCRIPTIONAL REGULATOR"/>
    <property type="match status" value="1"/>
</dbReference>
<dbReference type="Pfam" id="PF14278">
    <property type="entry name" value="TetR_C_8"/>
    <property type="match status" value="1"/>
</dbReference>
<dbReference type="InterPro" id="IPR039532">
    <property type="entry name" value="TetR_C_Firmicutes"/>
</dbReference>
<dbReference type="PROSITE" id="PS50977">
    <property type="entry name" value="HTH_TETR_2"/>
    <property type="match status" value="1"/>
</dbReference>
<feature type="domain" description="HTH tetR-type" evidence="3">
    <location>
        <begin position="13"/>
        <end position="73"/>
    </location>
</feature>
<dbReference type="RefSeq" id="WP_402876977.1">
    <property type="nucleotide sequence ID" value="NZ_JBIYSL010000004.1"/>
</dbReference>
<name>A0ABW8HYZ7_9BACL</name>
<protein>
    <submittedName>
        <fullName evidence="4">TetR/AcrR family transcriptional regulator</fullName>
    </submittedName>
</protein>
<dbReference type="InterPro" id="IPR001647">
    <property type="entry name" value="HTH_TetR"/>
</dbReference>
<reference evidence="4 5" key="1">
    <citation type="submission" date="2024-11" db="EMBL/GenBank/DDBJ databases">
        <title>Identification and Characterization of a Novel Fosfomycin Bacillithiol Transferase FosB8 in Paenibacillus illinoisensis.</title>
        <authorList>
            <person name="Lu W."/>
        </authorList>
    </citation>
    <scope>NUCLEOTIDE SEQUENCE [LARGE SCALE GENOMIC DNA]</scope>
    <source>
        <strain evidence="4 5">WP77</strain>
    </source>
</reference>
<sequence>MNDELIVTSQHRNRTKEHLKTALIQLIKKKGFHAVSVKDIVDQAGYNRSTFYLHYQDKYVLAEELLIMKLEGLRKATGKPYWHGQKVLTNKLNAESFQIVDYIYEHRDFFELIQYDDTLPGLHTGFPQTILNIYEEQFVFETINNSPVNMEYFKYYTAYGFFGLLNNWILSGFRESREAFIHNVIELTKTHIHSFHYVGDKLDPDTE</sequence>
<comment type="caution">
    <text evidence="4">The sequence shown here is derived from an EMBL/GenBank/DDBJ whole genome shotgun (WGS) entry which is preliminary data.</text>
</comment>
<keyword evidence="1 2" id="KW-0238">DNA-binding</keyword>
<evidence type="ECO:0000259" key="3">
    <source>
        <dbReference type="PROSITE" id="PS50977"/>
    </source>
</evidence>
<dbReference type="Gene3D" id="1.10.357.10">
    <property type="entry name" value="Tetracycline Repressor, domain 2"/>
    <property type="match status" value="1"/>
</dbReference>
<proteinExistence type="predicted"/>
<dbReference type="Pfam" id="PF00440">
    <property type="entry name" value="TetR_N"/>
    <property type="match status" value="1"/>
</dbReference>
<evidence type="ECO:0000256" key="2">
    <source>
        <dbReference type="PROSITE-ProRule" id="PRU00335"/>
    </source>
</evidence>
<dbReference type="Proteomes" id="UP001618531">
    <property type="component" value="Unassembled WGS sequence"/>
</dbReference>
<keyword evidence="5" id="KW-1185">Reference proteome</keyword>
<evidence type="ECO:0000313" key="5">
    <source>
        <dbReference type="Proteomes" id="UP001618531"/>
    </source>
</evidence>
<dbReference type="PANTHER" id="PTHR43479">
    <property type="entry name" value="ACREF/ENVCD OPERON REPRESSOR-RELATED"/>
    <property type="match status" value="1"/>
</dbReference>
<evidence type="ECO:0000256" key="1">
    <source>
        <dbReference type="ARBA" id="ARBA00023125"/>
    </source>
</evidence>
<accession>A0ABW8HYZ7</accession>
<feature type="DNA-binding region" description="H-T-H motif" evidence="2">
    <location>
        <begin position="36"/>
        <end position="55"/>
    </location>
</feature>
<evidence type="ECO:0000313" key="4">
    <source>
        <dbReference type="EMBL" id="MFK0524468.1"/>
    </source>
</evidence>
<dbReference type="InterPro" id="IPR009057">
    <property type="entry name" value="Homeodomain-like_sf"/>
</dbReference>